<comment type="caution">
    <text evidence="2">The sequence shown here is derived from an EMBL/GenBank/DDBJ whole genome shotgun (WGS) entry which is preliminary data.</text>
</comment>
<keyword evidence="1" id="KW-0812">Transmembrane</keyword>
<gene>
    <name evidence="2" type="ORF">HG263_11950</name>
</gene>
<dbReference type="Proteomes" id="UP000586305">
    <property type="component" value="Unassembled WGS sequence"/>
</dbReference>
<accession>A0A849VEL7</accession>
<keyword evidence="1" id="KW-0472">Membrane</keyword>
<dbReference type="EMBL" id="JABBPG010000004">
    <property type="protein sequence ID" value="NOU51240.1"/>
    <property type="molecule type" value="Genomic_DNA"/>
</dbReference>
<organism evidence="2 3">
    <name type="scientific">Pseudoalteromonas caenipelagi</name>
    <dbReference type="NCBI Taxonomy" id="2726988"/>
    <lineage>
        <taxon>Bacteria</taxon>
        <taxon>Pseudomonadati</taxon>
        <taxon>Pseudomonadota</taxon>
        <taxon>Gammaproteobacteria</taxon>
        <taxon>Alteromonadales</taxon>
        <taxon>Pseudoalteromonadaceae</taxon>
        <taxon>Pseudoalteromonas</taxon>
    </lineage>
</organism>
<keyword evidence="3" id="KW-1185">Reference proteome</keyword>
<dbReference type="AlphaFoldDB" id="A0A849VEL7"/>
<evidence type="ECO:0000313" key="3">
    <source>
        <dbReference type="Proteomes" id="UP000586305"/>
    </source>
</evidence>
<sequence>MQPVIIFIILMVVAIALAVGMIVQGHGCNRLELWLRRWFVKGDVEEQVPEKIQHTAYYLMLELGDLLESDKDIEQYYGVKTVFSHVSALRAETLGYREQTTIPLRPETQPSYLKVIK</sequence>
<evidence type="ECO:0000256" key="1">
    <source>
        <dbReference type="SAM" id="Phobius"/>
    </source>
</evidence>
<reference evidence="2 3" key="1">
    <citation type="submission" date="2020-04" db="EMBL/GenBank/DDBJ databases">
        <title>Pseudoalteromonas caenipelagi sp. nov., isolated from a tidal flat.</title>
        <authorList>
            <person name="Park S."/>
            <person name="Yoon J.-H."/>
        </authorList>
    </citation>
    <scope>NUCLEOTIDE SEQUENCE [LARGE SCALE GENOMIC DNA]</scope>
    <source>
        <strain evidence="2 3">JBTF-M23</strain>
    </source>
</reference>
<dbReference type="RefSeq" id="WP_171626302.1">
    <property type="nucleotide sequence ID" value="NZ_JABBPG010000004.1"/>
</dbReference>
<keyword evidence="1" id="KW-1133">Transmembrane helix</keyword>
<name>A0A849VEL7_9GAMM</name>
<protein>
    <submittedName>
        <fullName evidence="2">Uncharacterized protein</fullName>
    </submittedName>
</protein>
<proteinExistence type="predicted"/>
<evidence type="ECO:0000313" key="2">
    <source>
        <dbReference type="EMBL" id="NOU51240.1"/>
    </source>
</evidence>
<feature type="transmembrane region" description="Helical" evidence="1">
    <location>
        <begin position="6"/>
        <end position="27"/>
    </location>
</feature>